<dbReference type="Gene3D" id="3.40.1090.10">
    <property type="entry name" value="Cytosolic phospholipase A2 catalytic domain"/>
    <property type="match status" value="2"/>
</dbReference>
<feature type="short sequence motif" description="GXGXXG" evidence="2">
    <location>
        <begin position="12"/>
        <end position="17"/>
    </location>
</feature>
<feature type="short sequence motif" description="DGA/G" evidence="2">
    <location>
        <begin position="185"/>
        <end position="187"/>
    </location>
</feature>
<dbReference type="InterPro" id="IPR016035">
    <property type="entry name" value="Acyl_Trfase/lysoPLipase"/>
</dbReference>
<dbReference type="InterPro" id="IPR052580">
    <property type="entry name" value="Lipid_Hydrolase"/>
</dbReference>
<sequence length="342" mass="39578">MDYPFRNFIFEGGGVKGIAYIGALKVLQERGILPKIERIGGTSAGAIMGLLIGLNFSFKEIEDILLNLDFTRFLDDSFGVVLDTTRLFKEFGWYKGDYFRNWIGDLIQLKTGNPDATFKEIFETGKELGVKDMFFIGTNLSTRRSEVFSMEHTPDLCIADAVRISMSIPLLFAAKRGEHNDVYVDGGVLDNYPIKLFDREKYVHEYSSEPEYYKKLNEQLKQNDEAAGLYVFNKETLGFRLDSGREIAMFYELVDPARKEIKDLIEFTKSLVDIYMESQQNQHLHSDDWHRTIYINTLHVKTTEFHLSDEKKNALIQSGRECAERYFEWYDDPANTVHNRPI</sequence>
<dbReference type="PROSITE" id="PS51635">
    <property type="entry name" value="PNPLA"/>
    <property type="match status" value="1"/>
</dbReference>
<keyword evidence="1 2" id="KW-0443">Lipid metabolism</keyword>
<gene>
    <name evidence="4" type="ORF">LMF89_10545</name>
</gene>
<dbReference type="InterPro" id="IPR002641">
    <property type="entry name" value="PNPLA_dom"/>
</dbReference>
<feature type="active site" description="Proton acceptor" evidence="2">
    <location>
        <position position="185"/>
    </location>
</feature>
<keyword evidence="5" id="KW-1185">Reference proteome</keyword>
<organism evidence="4 5">
    <name type="scientific">Pelosinus baikalensis</name>
    <dbReference type="NCBI Taxonomy" id="2892015"/>
    <lineage>
        <taxon>Bacteria</taxon>
        <taxon>Bacillati</taxon>
        <taxon>Bacillota</taxon>
        <taxon>Negativicutes</taxon>
        <taxon>Selenomonadales</taxon>
        <taxon>Sporomusaceae</taxon>
        <taxon>Pelosinus</taxon>
    </lineage>
</organism>
<evidence type="ECO:0000313" key="4">
    <source>
        <dbReference type="EMBL" id="MCC5465794.1"/>
    </source>
</evidence>
<dbReference type="CDD" id="cd07207">
    <property type="entry name" value="Pat_ExoU_VipD_like"/>
    <property type="match status" value="1"/>
</dbReference>
<feature type="short sequence motif" description="GXSXG" evidence="2">
    <location>
        <begin position="41"/>
        <end position="45"/>
    </location>
</feature>
<feature type="domain" description="PNPLA" evidence="3">
    <location>
        <begin position="8"/>
        <end position="198"/>
    </location>
</feature>
<feature type="active site" description="Nucleophile" evidence="2">
    <location>
        <position position="43"/>
    </location>
</feature>
<dbReference type="PANTHER" id="PTHR46394">
    <property type="entry name" value="ANNEXIN"/>
    <property type="match status" value="1"/>
</dbReference>
<name>A0ABS8HTE3_9FIRM</name>
<dbReference type="RefSeq" id="WP_229535022.1">
    <property type="nucleotide sequence ID" value="NZ_JAJHJB010000012.1"/>
</dbReference>
<reference evidence="4" key="1">
    <citation type="submission" date="2021-11" db="EMBL/GenBank/DDBJ databases">
        <title>Description of a new species Pelosinus isolated from the bottom sediments of Lake Baikal.</title>
        <authorList>
            <person name="Zakharyuk A."/>
        </authorList>
    </citation>
    <scope>NUCLEOTIDE SEQUENCE</scope>
    <source>
        <strain evidence="4">Bkl1</strain>
    </source>
</reference>
<evidence type="ECO:0000259" key="3">
    <source>
        <dbReference type="PROSITE" id="PS51635"/>
    </source>
</evidence>
<proteinExistence type="predicted"/>
<comment type="caution">
    <text evidence="4">The sequence shown here is derived from an EMBL/GenBank/DDBJ whole genome shotgun (WGS) entry which is preliminary data.</text>
</comment>
<evidence type="ECO:0000256" key="1">
    <source>
        <dbReference type="ARBA" id="ARBA00023098"/>
    </source>
</evidence>
<dbReference type="EMBL" id="JAJHJB010000012">
    <property type="protein sequence ID" value="MCC5465794.1"/>
    <property type="molecule type" value="Genomic_DNA"/>
</dbReference>
<protein>
    <submittedName>
        <fullName evidence="4">Patatin-like phospholipase family protein</fullName>
    </submittedName>
</protein>
<keyword evidence="2" id="KW-0442">Lipid degradation</keyword>
<accession>A0ABS8HTE3</accession>
<dbReference type="SUPFAM" id="SSF52151">
    <property type="entry name" value="FabD/lysophospholipase-like"/>
    <property type="match status" value="1"/>
</dbReference>
<dbReference type="PANTHER" id="PTHR46394:SF1">
    <property type="entry name" value="PNPLA DOMAIN-CONTAINING PROTEIN"/>
    <property type="match status" value="1"/>
</dbReference>
<keyword evidence="2" id="KW-0378">Hydrolase</keyword>
<evidence type="ECO:0000256" key="2">
    <source>
        <dbReference type="PROSITE-ProRule" id="PRU01161"/>
    </source>
</evidence>
<evidence type="ECO:0000313" key="5">
    <source>
        <dbReference type="Proteomes" id="UP001165492"/>
    </source>
</evidence>
<dbReference type="Proteomes" id="UP001165492">
    <property type="component" value="Unassembled WGS sequence"/>
</dbReference>
<dbReference type="Pfam" id="PF01734">
    <property type="entry name" value="Patatin"/>
    <property type="match status" value="1"/>
</dbReference>